<keyword evidence="1" id="KW-0472">Membrane</keyword>
<proteinExistence type="predicted"/>
<dbReference type="Proteomes" id="UP000525336">
    <property type="component" value="Unassembled WGS sequence"/>
</dbReference>
<evidence type="ECO:0000313" key="2">
    <source>
        <dbReference type="EMBL" id="NOH36183.1"/>
    </source>
</evidence>
<dbReference type="AlphaFoldDB" id="A0A7Y3YV35"/>
<comment type="caution">
    <text evidence="2">The sequence shown here is derived from an EMBL/GenBank/DDBJ whole genome shotgun (WGS) entry which is preliminary data.</text>
</comment>
<keyword evidence="1" id="KW-0812">Transmembrane</keyword>
<gene>
    <name evidence="2" type="ORF">F0245_23020</name>
</gene>
<evidence type="ECO:0000313" key="3">
    <source>
        <dbReference type="Proteomes" id="UP000525336"/>
    </source>
</evidence>
<feature type="transmembrane region" description="Helical" evidence="1">
    <location>
        <begin position="6"/>
        <end position="29"/>
    </location>
</feature>
<accession>A0A7Y3YV35</accession>
<protein>
    <submittedName>
        <fullName evidence="2">Uncharacterized protein</fullName>
    </submittedName>
</protein>
<feature type="transmembrane region" description="Helical" evidence="1">
    <location>
        <begin position="41"/>
        <end position="58"/>
    </location>
</feature>
<dbReference type="EMBL" id="VTXW01000039">
    <property type="protein sequence ID" value="NOH36183.1"/>
    <property type="molecule type" value="Genomic_DNA"/>
</dbReference>
<organism evidence="2 3">
    <name type="scientific">Vibrio chagasii</name>
    <dbReference type="NCBI Taxonomy" id="170679"/>
    <lineage>
        <taxon>Bacteria</taxon>
        <taxon>Pseudomonadati</taxon>
        <taxon>Pseudomonadota</taxon>
        <taxon>Gammaproteobacteria</taxon>
        <taxon>Vibrionales</taxon>
        <taxon>Vibrionaceae</taxon>
        <taxon>Vibrio</taxon>
    </lineage>
</organism>
<reference evidence="2 3" key="1">
    <citation type="submission" date="2019-09" db="EMBL/GenBank/DDBJ databases">
        <title>Draft genome sequencing and comparative genomics of hatchery-associated Vibrios.</title>
        <authorList>
            <person name="Kehlet-Delgado H."/>
            <person name="Mueller R.S."/>
        </authorList>
    </citation>
    <scope>NUCLEOTIDE SEQUENCE [LARGE SCALE GENOMIC DNA]</scope>
    <source>
        <strain evidence="2 3">00-90-10</strain>
    </source>
</reference>
<evidence type="ECO:0000256" key="1">
    <source>
        <dbReference type="SAM" id="Phobius"/>
    </source>
</evidence>
<keyword evidence="1" id="KW-1133">Transmembrane helix</keyword>
<sequence length="64" mass="7400">MQELWLLVIFYITFGFWVGCGTALAILVWIKNPHESSLWKIWAVMYSLALGPIGLLSIKNWNMD</sequence>
<dbReference type="RefSeq" id="WP_171369370.1">
    <property type="nucleotide sequence ID" value="NZ_VTXW01000039.1"/>
</dbReference>
<name>A0A7Y3YV35_9VIBR</name>